<keyword evidence="4" id="KW-0274">FAD</keyword>
<evidence type="ECO:0000256" key="6">
    <source>
        <dbReference type="ARBA" id="ARBA00023284"/>
    </source>
</evidence>
<accession>A0ABW8AQF5</accession>
<dbReference type="Gene3D" id="3.50.50.60">
    <property type="entry name" value="FAD/NAD(P)-binding domain"/>
    <property type="match status" value="2"/>
</dbReference>
<dbReference type="Gene3D" id="3.40.250.10">
    <property type="entry name" value="Rhodanese-like domain"/>
    <property type="match status" value="1"/>
</dbReference>
<dbReference type="Pfam" id="PF07992">
    <property type="entry name" value="Pyr_redox_2"/>
    <property type="match status" value="1"/>
</dbReference>
<dbReference type="InterPro" id="IPR050260">
    <property type="entry name" value="FAD-bd_OxRdtase"/>
</dbReference>
<organism evidence="8 9">
    <name type="scientific">Spongisporangium articulatum</name>
    <dbReference type="NCBI Taxonomy" id="3362603"/>
    <lineage>
        <taxon>Bacteria</taxon>
        <taxon>Bacillati</taxon>
        <taxon>Actinomycetota</taxon>
        <taxon>Actinomycetes</taxon>
        <taxon>Kineosporiales</taxon>
        <taxon>Kineosporiaceae</taxon>
        <taxon>Spongisporangium</taxon>
    </lineage>
</organism>
<dbReference type="PANTHER" id="PTHR43429:SF1">
    <property type="entry name" value="NAD(P)H SULFUR OXIDOREDUCTASE (COA-DEPENDENT)"/>
    <property type="match status" value="1"/>
</dbReference>
<dbReference type="EMBL" id="JBITLV010000005">
    <property type="protein sequence ID" value="MFI7588610.1"/>
    <property type="molecule type" value="Genomic_DNA"/>
</dbReference>
<protein>
    <submittedName>
        <fullName evidence="8">FAD-dependent oxidoreductase</fullName>
    </submittedName>
</protein>
<evidence type="ECO:0000256" key="4">
    <source>
        <dbReference type="ARBA" id="ARBA00022827"/>
    </source>
</evidence>
<dbReference type="SUPFAM" id="SSF52821">
    <property type="entry name" value="Rhodanese/Cell cycle control phosphatase"/>
    <property type="match status" value="1"/>
</dbReference>
<dbReference type="InterPro" id="IPR001763">
    <property type="entry name" value="Rhodanese-like_dom"/>
</dbReference>
<reference evidence="8 9" key="1">
    <citation type="submission" date="2024-10" db="EMBL/GenBank/DDBJ databases">
        <title>The Natural Products Discovery Center: Release of the First 8490 Sequenced Strains for Exploring Actinobacteria Biosynthetic Diversity.</title>
        <authorList>
            <person name="Kalkreuter E."/>
            <person name="Kautsar S.A."/>
            <person name="Yang D."/>
            <person name="Bader C.D."/>
            <person name="Teijaro C.N."/>
            <person name="Fluegel L."/>
            <person name="Davis C.M."/>
            <person name="Simpson J.R."/>
            <person name="Lauterbach L."/>
            <person name="Steele A.D."/>
            <person name="Gui C."/>
            <person name="Meng S."/>
            <person name="Li G."/>
            <person name="Viehrig K."/>
            <person name="Ye F."/>
            <person name="Su P."/>
            <person name="Kiefer A.F."/>
            <person name="Nichols A."/>
            <person name="Cepeda A.J."/>
            <person name="Yan W."/>
            <person name="Fan B."/>
            <person name="Jiang Y."/>
            <person name="Adhikari A."/>
            <person name="Zheng C.-J."/>
            <person name="Schuster L."/>
            <person name="Cowan T.M."/>
            <person name="Smanski M.J."/>
            <person name="Chevrette M.G."/>
            <person name="De Carvalho L.P.S."/>
            <person name="Shen B."/>
        </authorList>
    </citation>
    <scope>NUCLEOTIDE SEQUENCE [LARGE SCALE GENOMIC DNA]</scope>
    <source>
        <strain evidence="8 9">NPDC049639</strain>
    </source>
</reference>
<dbReference type="InterPro" id="IPR016156">
    <property type="entry name" value="FAD/NAD-linked_Rdtase_dimer_sf"/>
</dbReference>
<keyword evidence="5" id="KW-0560">Oxidoreductase</keyword>
<evidence type="ECO:0000256" key="1">
    <source>
        <dbReference type="ARBA" id="ARBA00001974"/>
    </source>
</evidence>
<evidence type="ECO:0000256" key="5">
    <source>
        <dbReference type="ARBA" id="ARBA00023002"/>
    </source>
</evidence>
<feature type="domain" description="Rhodanese" evidence="7">
    <location>
        <begin position="467"/>
        <end position="549"/>
    </location>
</feature>
<dbReference type="SUPFAM" id="SSF55424">
    <property type="entry name" value="FAD/NAD-linked reductases, dimerisation (C-terminal) domain"/>
    <property type="match status" value="1"/>
</dbReference>
<dbReference type="PANTHER" id="PTHR43429">
    <property type="entry name" value="PYRIDINE NUCLEOTIDE-DISULFIDE OXIDOREDUCTASE DOMAIN-CONTAINING"/>
    <property type="match status" value="1"/>
</dbReference>
<dbReference type="Proteomes" id="UP001612915">
    <property type="component" value="Unassembled WGS sequence"/>
</dbReference>
<evidence type="ECO:0000259" key="7">
    <source>
        <dbReference type="PROSITE" id="PS50206"/>
    </source>
</evidence>
<proteinExistence type="inferred from homology"/>
<dbReference type="SMART" id="SM00450">
    <property type="entry name" value="RHOD"/>
    <property type="match status" value="1"/>
</dbReference>
<dbReference type="InterPro" id="IPR036188">
    <property type="entry name" value="FAD/NAD-bd_sf"/>
</dbReference>
<keyword evidence="9" id="KW-1185">Reference proteome</keyword>
<comment type="similarity">
    <text evidence="2">Belongs to the class-III pyridine nucleotide-disulfide oxidoreductase family.</text>
</comment>
<sequence length="554" mass="57789">MSSQPRTVIVVGGVAAGMSAATRLRRDDESLRIVVLERGPAVSFANCGLPYYVGEVISDREALLLQTPESLHARFALDVRVRHEVVALDPVGQTVTVRDLEHGTSAVERYDDLILATGADPVRPPLPGAERAYTLRDLDDVDALVAALAPGHDGTAPRTAVIVGGGFVGLELAENLHQRGLSVTVVEAAPQLLAPLDPEMAAPVQARLESHGVAVRVGTALDKIGDDDVVLSDGSTLGADVVILAVGVSPNSGVARAAGLALGPNGCVLVDARQCTSAPRVYAVGDVACKQDVVTGGATSVPLAQTANRHGRLVADVITGRSTAATPVLGTAVVGLFGMTVASTGWNEKRLRAAGRPYRAIHTHPSDHAGYYPGAEPMSLKLLVDADNDAILGAQAVGGRGVDKRIDVIATAMRGGLRASQLADLELAYAPQYGSAKDPVNMLGMIADNLAAGSECTLQWHELESELASGAELLDVRTAAEHAAGGIPGARNVPLDELRGRLDELPRRRLVVHCAVGQRGHVAARLLRQHGFDAVNLDGGYRTWQAGQAARRTA</sequence>
<evidence type="ECO:0000313" key="9">
    <source>
        <dbReference type="Proteomes" id="UP001612915"/>
    </source>
</evidence>
<dbReference type="SUPFAM" id="SSF51905">
    <property type="entry name" value="FAD/NAD(P)-binding domain"/>
    <property type="match status" value="1"/>
</dbReference>
<evidence type="ECO:0000256" key="2">
    <source>
        <dbReference type="ARBA" id="ARBA00009130"/>
    </source>
</evidence>
<dbReference type="Pfam" id="PF02852">
    <property type="entry name" value="Pyr_redox_dim"/>
    <property type="match status" value="1"/>
</dbReference>
<dbReference type="CDD" id="cd01524">
    <property type="entry name" value="RHOD_Pyr_redox"/>
    <property type="match status" value="1"/>
</dbReference>
<dbReference type="InterPro" id="IPR023753">
    <property type="entry name" value="FAD/NAD-binding_dom"/>
</dbReference>
<dbReference type="Pfam" id="PF00581">
    <property type="entry name" value="Rhodanese"/>
    <property type="match status" value="1"/>
</dbReference>
<dbReference type="InterPro" id="IPR036873">
    <property type="entry name" value="Rhodanese-like_dom_sf"/>
</dbReference>
<dbReference type="InterPro" id="IPR004099">
    <property type="entry name" value="Pyr_nucl-diS_OxRdtase_dimer"/>
</dbReference>
<dbReference type="PROSITE" id="PS50206">
    <property type="entry name" value="RHODANESE_3"/>
    <property type="match status" value="1"/>
</dbReference>
<dbReference type="PRINTS" id="PR00411">
    <property type="entry name" value="PNDRDTASEI"/>
</dbReference>
<dbReference type="RefSeq" id="WP_398282484.1">
    <property type="nucleotide sequence ID" value="NZ_JBITLV010000005.1"/>
</dbReference>
<gene>
    <name evidence="8" type="ORF">ACIB24_16185</name>
</gene>
<keyword evidence="3" id="KW-0285">Flavoprotein</keyword>
<dbReference type="PRINTS" id="PR00368">
    <property type="entry name" value="FADPNR"/>
</dbReference>
<name>A0ABW8AQF5_9ACTN</name>
<evidence type="ECO:0000313" key="8">
    <source>
        <dbReference type="EMBL" id="MFI7588610.1"/>
    </source>
</evidence>
<keyword evidence="6" id="KW-0676">Redox-active center</keyword>
<evidence type="ECO:0000256" key="3">
    <source>
        <dbReference type="ARBA" id="ARBA00022630"/>
    </source>
</evidence>
<comment type="caution">
    <text evidence="8">The sequence shown here is derived from an EMBL/GenBank/DDBJ whole genome shotgun (WGS) entry which is preliminary data.</text>
</comment>
<comment type="cofactor">
    <cofactor evidence="1">
        <name>FAD</name>
        <dbReference type="ChEBI" id="CHEBI:57692"/>
    </cofactor>
</comment>